<dbReference type="InterPro" id="IPR029044">
    <property type="entry name" value="Nucleotide-diphossugar_trans"/>
</dbReference>
<dbReference type="InterPro" id="IPR007577">
    <property type="entry name" value="GlycoTrfase_DXD_sugar-bd_CS"/>
</dbReference>
<keyword evidence="2" id="KW-0812">Transmembrane</keyword>
<evidence type="ECO:0008006" key="5">
    <source>
        <dbReference type="Google" id="ProtNLM"/>
    </source>
</evidence>
<keyword evidence="2" id="KW-0472">Membrane</keyword>
<dbReference type="Proteomes" id="UP000770015">
    <property type="component" value="Unassembled WGS sequence"/>
</dbReference>
<comment type="caution">
    <text evidence="3">The sequence shown here is derived from an EMBL/GenBank/DDBJ whole genome shotgun (WGS) entry which is preliminary data.</text>
</comment>
<proteinExistence type="inferred from homology"/>
<gene>
    <name evidence="3" type="ORF">F5X68DRAFT_237992</name>
</gene>
<evidence type="ECO:0000313" key="4">
    <source>
        <dbReference type="Proteomes" id="UP000770015"/>
    </source>
</evidence>
<accession>A0A9P8UUX9</accession>
<dbReference type="Pfam" id="PF04488">
    <property type="entry name" value="Gly_transf_sug"/>
    <property type="match status" value="1"/>
</dbReference>
<dbReference type="EMBL" id="JAGSXJ010000060">
    <property type="protein sequence ID" value="KAH6658790.1"/>
    <property type="molecule type" value="Genomic_DNA"/>
</dbReference>
<dbReference type="SUPFAM" id="SSF53448">
    <property type="entry name" value="Nucleotide-diphospho-sugar transferases"/>
    <property type="match status" value="1"/>
</dbReference>
<evidence type="ECO:0000256" key="2">
    <source>
        <dbReference type="SAM" id="Phobius"/>
    </source>
</evidence>
<feature type="transmembrane region" description="Helical" evidence="2">
    <location>
        <begin position="12"/>
        <end position="29"/>
    </location>
</feature>
<keyword evidence="4" id="KW-1185">Reference proteome</keyword>
<reference evidence="3" key="1">
    <citation type="journal article" date="2021" name="Nat. Commun.">
        <title>Genetic determinants of endophytism in the Arabidopsis root mycobiome.</title>
        <authorList>
            <person name="Mesny F."/>
            <person name="Miyauchi S."/>
            <person name="Thiergart T."/>
            <person name="Pickel B."/>
            <person name="Atanasova L."/>
            <person name="Karlsson M."/>
            <person name="Huettel B."/>
            <person name="Barry K.W."/>
            <person name="Haridas S."/>
            <person name="Chen C."/>
            <person name="Bauer D."/>
            <person name="Andreopoulos W."/>
            <person name="Pangilinan J."/>
            <person name="LaButti K."/>
            <person name="Riley R."/>
            <person name="Lipzen A."/>
            <person name="Clum A."/>
            <person name="Drula E."/>
            <person name="Henrissat B."/>
            <person name="Kohler A."/>
            <person name="Grigoriev I.V."/>
            <person name="Martin F.M."/>
            <person name="Hacquard S."/>
        </authorList>
    </citation>
    <scope>NUCLEOTIDE SEQUENCE</scope>
    <source>
        <strain evidence="3">MPI-SDFR-AT-0117</strain>
    </source>
</reference>
<keyword evidence="2" id="KW-1133">Transmembrane helix</keyword>
<comment type="similarity">
    <text evidence="1">Belongs to the glycosyltransferase 32 family.</text>
</comment>
<dbReference type="Gene3D" id="3.90.550.20">
    <property type="match status" value="1"/>
</dbReference>
<dbReference type="PANTHER" id="PTHR46830">
    <property type="entry name" value="TRANSFERASE, PUTATIVE-RELATED"/>
    <property type="match status" value="1"/>
</dbReference>
<sequence length="371" mass="42658">MRHLIPVLHTRVILSLMTLVTLSSLLYFLPDPRSFLPPLPTCDSSDPKNAIPNYVHYVYILPESHDGFDFRFSHFLSIYAAWYYWRPDTIYLHTNVRDHGEEVSQAREGRAGKWSKMIFTLFDLRIRTVDVPSHAGNGVEIKNMEHKSDFVRVKAVYELGGIYIDWDVHPLRDIKILRQSGFRAVAGRQMDNQVNSGTFMSVRHGKMVKLWMNRMNIVYDGGWTTHSNEVITSCGQQLVREAGEMLIMERDAFAPGSWTNKDTDALFGFRGESSNPANVNEGDALPALDETLSDRWDNPDKLPDWAHDWSHTYLLHAFSPDRWKHQVFGFENITPQYILNQTSNFALATYPIASHLYANGLIRSEDTYTGR</sequence>
<evidence type="ECO:0000313" key="3">
    <source>
        <dbReference type="EMBL" id="KAH6658790.1"/>
    </source>
</evidence>
<dbReference type="PANTHER" id="PTHR46830:SF2">
    <property type="entry name" value="ALPHA-1,4-N-ACETYLGLUCOSAMINYLTRANSFERASE"/>
    <property type="match status" value="1"/>
</dbReference>
<dbReference type="OrthoDB" id="409543at2759"/>
<name>A0A9P8UUX9_9PEZI</name>
<protein>
    <recommendedName>
        <fullName evidence="5">Glycosyl transferase</fullName>
    </recommendedName>
</protein>
<evidence type="ECO:0000256" key="1">
    <source>
        <dbReference type="ARBA" id="ARBA00009003"/>
    </source>
</evidence>
<dbReference type="GO" id="GO:1901135">
    <property type="term" value="P:carbohydrate derivative metabolic process"/>
    <property type="evidence" value="ECO:0007669"/>
    <property type="project" value="UniProtKB-ARBA"/>
</dbReference>
<organism evidence="3 4">
    <name type="scientific">Plectosphaerella plurivora</name>
    <dbReference type="NCBI Taxonomy" id="936078"/>
    <lineage>
        <taxon>Eukaryota</taxon>
        <taxon>Fungi</taxon>
        <taxon>Dikarya</taxon>
        <taxon>Ascomycota</taxon>
        <taxon>Pezizomycotina</taxon>
        <taxon>Sordariomycetes</taxon>
        <taxon>Hypocreomycetidae</taxon>
        <taxon>Glomerellales</taxon>
        <taxon>Plectosphaerellaceae</taxon>
        <taxon>Plectosphaerella</taxon>
    </lineage>
</organism>
<dbReference type="AlphaFoldDB" id="A0A9P8UUX9"/>